<proteinExistence type="predicted"/>
<evidence type="ECO:0000313" key="1">
    <source>
        <dbReference type="EMBL" id="KAK2549280.1"/>
    </source>
</evidence>
<keyword evidence="2" id="KW-1185">Reference proteome</keyword>
<organism evidence="1 2">
    <name type="scientific">Acropora cervicornis</name>
    <name type="common">Staghorn coral</name>
    <dbReference type="NCBI Taxonomy" id="6130"/>
    <lineage>
        <taxon>Eukaryota</taxon>
        <taxon>Metazoa</taxon>
        <taxon>Cnidaria</taxon>
        <taxon>Anthozoa</taxon>
        <taxon>Hexacorallia</taxon>
        <taxon>Scleractinia</taxon>
        <taxon>Astrocoeniina</taxon>
        <taxon>Acroporidae</taxon>
        <taxon>Acropora</taxon>
    </lineage>
</organism>
<evidence type="ECO:0000313" key="2">
    <source>
        <dbReference type="Proteomes" id="UP001249851"/>
    </source>
</evidence>
<protein>
    <submittedName>
        <fullName evidence="1">Uncharacterized protein</fullName>
    </submittedName>
</protein>
<dbReference type="AlphaFoldDB" id="A0AAD9PV86"/>
<dbReference type="EMBL" id="JARQWQ010000128">
    <property type="protein sequence ID" value="KAK2549280.1"/>
    <property type="molecule type" value="Genomic_DNA"/>
</dbReference>
<dbReference type="Proteomes" id="UP001249851">
    <property type="component" value="Unassembled WGS sequence"/>
</dbReference>
<reference evidence="1" key="1">
    <citation type="journal article" date="2023" name="G3 (Bethesda)">
        <title>Whole genome assembly and annotation of the endangered Caribbean coral Acropora cervicornis.</title>
        <authorList>
            <person name="Selwyn J.D."/>
            <person name="Vollmer S.V."/>
        </authorList>
    </citation>
    <scope>NUCLEOTIDE SEQUENCE</scope>
    <source>
        <strain evidence="1">K2</strain>
    </source>
</reference>
<comment type="caution">
    <text evidence="1">The sequence shown here is derived from an EMBL/GenBank/DDBJ whole genome shotgun (WGS) entry which is preliminary data.</text>
</comment>
<gene>
    <name evidence="1" type="ORF">P5673_030264</name>
</gene>
<name>A0AAD9PV86_ACRCE</name>
<accession>A0AAD9PV86</accession>
<sequence length="457" mass="51072">MVENDDSVFLFLQLKNMIAALYSSRQQGTKEFTKDNQQFGWKTVETVFGQEMERAENGLSRNVPGLKYAFVYRDNWTRLNVWPAKIMQQRFMIATIQDLAREPNQEASGQSAAYLDACNLLFEQGLLSRRRINNRDSPVLANIRRGMSFFEEWAAAHDDTVYADNSKKARQKKFLAWQTWDLLCLVVNGFLSFCDLFFNNVAPNGKYFISPLRINGSAIESIYSILKFSSGGNLSALSYGPSLGKLITSKDMKQNKNSEKGYRDVVLNINGTAAANVACSRSDLVIPCQRLSNCLCIFAFPASISQSTIGDRFGSNACTLIAVKFGAYCFQSKLDLSLLWDQLPDVWFISFVNAICDGNEVYDELYNDTAVYLDVEDVVNAVGDLFNVESADRIFAFTNANEFQDFVDHINGVIQATHTDNYGVMISQNMTVGVLVKSNGLCAIIDSHQHVNSSGVA</sequence>
<reference evidence="1" key="2">
    <citation type="journal article" date="2023" name="Science">
        <title>Genomic signatures of disease resistance in endangered staghorn corals.</title>
        <authorList>
            <person name="Vollmer S.V."/>
            <person name="Selwyn J.D."/>
            <person name="Despard B.A."/>
            <person name="Roesel C.L."/>
        </authorList>
    </citation>
    <scope>NUCLEOTIDE SEQUENCE</scope>
    <source>
        <strain evidence="1">K2</strain>
    </source>
</reference>